<dbReference type="KEGG" id="dli:dnl_16400"/>
<dbReference type="EMBL" id="CP061799">
    <property type="protein sequence ID" value="QTA79372.1"/>
    <property type="molecule type" value="Genomic_DNA"/>
</dbReference>
<name>A0A975B5Z4_9BACT</name>
<dbReference type="RefSeq" id="WP_207691133.1">
    <property type="nucleotide sequence ID" value="NZ_CP061799.1"/>
</dbReference>
<reference evidence="1" key="1">
    <citation type="journal article" date="2021" name="Microb. Physiol.">
        <title>Proteogenomic Insights into the Physiology of Marine, Sulfate-Reducing, Filamentous Desulfonema limicola and Desulfonema magnum.</title>
        <authorList>
            <person name="Schnaars V."/>
            <person name="Wohlbrand L."/>
            <person name="Scheve S."/>
            <person name="Hinrichs C."/>
            <person name="Reinhardt R."/>
            <person name="Rabus R."/>
        </authorList>
    </citation>
    <scope>NUCLEOTIDE SEQUENCE</scope>
    <source>
        <strain evidence="1">5ac10</strain>
    </source>
</reference>
<gene>
    <name evidence="1" type="ORF">dnl_16400</name>
</gene>
<dbReference type="AlphaFoldDB" id="A0A975B5Z4"/>
<accession>A0A975B5Z4</accession>
<dbReference type="Proteomes" id="UP000663720">
    <property type="component" value="Chromosome"/>
</dbReference>
<organism evidence="1 2">
    <name type="scientific">Desulfonema limicola</name>
    <dbReference type="NCBI Taxonomy" id="45656"/>
    <lineage>
        <taxon>Bacteria</taxon>
        <taxon>Pseudomonadati</taxon>
        <taxon>Thermodesulfobacteriota</taxon>
        <taxon>Desulfobacteria</taxon>
        <taxon>Desulfobacterales</taxon>
        <taxon>Desulfococcaceae</taxon>
        <taxon>Desulfonema</taxon>
    </lineage>
</organism>
<keyword evidence="2" id="KW-1185">Reference proteome</keyword>
<protein>
    <submittedName>
        <fullName evidence="1">Toxin-antitoxin system, toxin component, RelE/RelB-like</fullName>
    </submittedName>
</protein>
<dbReference type="PIRSF" id="PIRSF039032">
    <property type="entry name" value="HigB-2"/>
    <property type="match status" value="1"/>
</dbReference>
<proteinExistence type="predicted"/>
<evidence type="ECO:0000313" key="1">
    <source>
        <dbReference type="EMBL" id="QTA79372.1"/>
    </source>
</evidence>
<dbReference type="Pfam" id="PF06296">
    <property type="entry name" value="RelE"/>
    <property type="match status" value="1"/>
</dbReference>
<sequence>MLITVVELPEYIKRSERLLDEKERNRLIDYLAAHPDSGKIMQGTGGIRKIRWARKGKGKSGGVRIIYYFHNETMPLFLLTMFGKKEKDNLKKSERNELSVLTKRIVELYKKGVK</sequence>
<dbReference type="InterPro" id="IPR009387">
    <property type="entry name" value="HigB-2"/>
</dbReference>
<evidence type="ECO:0000313" key="2">
    <source>
        <dbReference type="Proteomes" id="UP000663720"/>
    </source>
</evidence>